<proteinExistence type="predicted"/>
<protein>
    <submittedName>
        <fullName evidence="4">DUF1750-domain-containing protein</fullName>
    </submittedName>
</protein>
<feature type="domain" description="SWI/SNF and RSC complexes subunit Ssr4 N-terminal" evidence="2">
    <location>
        <begin position="6"/>
        <end position="219"/>
    </location>
</feature>
<dbReference type="Pfam" id="PF20497">
    <property type="entry name" value="SWI-SNF_Ssr4_C"/>
    <property type="match status" value="1"/>
</dbReference>
<dbReference type="Pfam" id="PF08549">
    <property type="entry name" value="SWI-SNF_Ssr4_N"/>
    <property type="match status" value="1"/>
</dbReference>
<feature type="compositionally biased region" description="Low complexity" evidence="1">
    <location>
        <begin position="230"/>
        <end position="268"/>
    </location>
</feature>
<organism evidence="4 5">
    <name type="scientific">Microthyrium microscopicum</name>
    <dbReference type="NCBI Taxonomy" id="703497"/>
    <lineage>
        <taxon>Eukaryota</taxon>
        <taxon>Fungi</taxon>
        <taxon>Dikarya</taxon>
        <taxon>Ascomycota</taxon>
        <taxon>Pezizomycotina</taxon>
        <taxon>Dothideomycetes</taxon>
        <taxon>Dothideomycetes incertae sedis</taxon>
        <taxon>Microthyriales</taxon>
        <taxon>Microthyriaceae</taxon>
        <taxon>Microthyrium</taxon>
    </lineage>
</organism>
<keyword evidence="5" id="KW-1185">Reference proteome</keyword>
<feature type="compositionally biased region" description="Low complexity" evidence="1">
    <location>
        <begin position="571"/>
        <end position="591"/>
    </location>
</feature>
<sequence>MNGLSNPSDNVDPPLLRHLHLIVIPHMPRNVHPPDNYVIDVLAKAPNIVKERPVTWQFVSPQEPGTMFIEWIPLQQSGNFPSDGFGWYDPERSYEHELPGGEYVMDILIHYGGIIPESPQNGIFSRKRYRIRHKHNSPHTKFDPCFWLVLYGTAEMKTQQAIQQNRPQFSPQTVALLQERHALAQYGMPQRKEFMLADQRSWPKVHYPPVQPGQMQPGQMPPGAISQNAMYQRRQQAQMQMGQPGHYPPYAGSASGPPAKRVRQAGPAQAGGRGPPVSLKHEADLELLEDTSAGDYLDHISPATISRDRFKRHHLWLEDVFSSLYTMNQVMPEDLGFGLVGELGELTKDLLESPAKRIPEPAEVNDGTYFQDPHYNAPKIYKKLEPEQFAEFEKRVADFVESKNREMDEMREEHAKTMATINSGRFYLDVEDRLREAGTDSDKIDEIMREVEAKMGISVQDRQDIVCVQKGALEDEERPVNGTGASNGQASASNDVGASLLDEFTSTADFLGDEQSAGAEEGIATDNLDLIDTMDIDIPDVPVIESESAPVDTADAPKADGDWVVVENQAQTTNPAAPTTTVAAPVSTETTKPATDTPEAAQANTEGDAGADTLPESMFDGEEFSAFADNLDPNASLATFEGADGDGDGILDFDNAFGTNDTPAGN</sequence>
<feature type="region of interest" description="Disordered" evidence="1">
    <location>
        <begin position="571"/>
        <end position="620"/>
    </location>
</feature>
<evidence type="ECO:0000259" key="2">
    <source>
        <dbReference type="Pfam" id="PF08549"/>
    </source>
</evidence>
<evidence type="ECO:0000313" key="4">
    <source>
        <dbReference type="EMBL" id="KAF2664570.1"/>
    </source>
</evidence>
<evidence type="ECO:0000256" key="1">
    <source>
        <dbReference type="SAM" id="MobiDB-lite"/>
    </source>
</evidence>
<dbReference type="AlphaFoldDB" id="A0A6A6TXY5"/>
<feature type="compositionally biased region" description="Polar residues" evidence="1">
    <location>
        <begin position="657"/>
        <end position="666"/>
    </location>
</feature>
<feature type="domain" description="SWI/SNF and RSC complexes subunit Ssr4 C-terminal" evidence="3">
    <location>
        <begin position="289"/>
        <end position="442"/>
    </location>
</feature>
<feature type="region of interest" description="Disordered" evidence="1">
    <location>
        <begin position="230"/>
        <end position="278"/>
    </location>
</feature>
<reference evidence="4" key="1">
    <citation type="journal article" date="2020" name="Stud. Mycol.">
        <title>101 Dothideomycetes genomes: a test case for predicting lifestyles and emergence of pathogens.</title>
        <authorList>
            <person name="Haridas S."/>
            <person name="Albert R."/>
            <person name="Binder M."/>
            <person name="Bloem J."/>
            <person name="Labutti K."/>
            <person name="Salamov A."/>
            <person name="Andreopoulos B."/>
            <person name="Baker S."/>
            <person name="Barry K."/>
            <person name="Bills G."/>
            <person name="Bluhm B."/>
            <person name="Cannon C."/>
            <person name="Castanera R."/>
            <person name="Culley D."/>
            <person name="Daum C."/>
            <person name="Ezra D."/>
            <person name="Gonzalez J."/>
            <person name="Henrissat B."/>
            <person name="Kuo A."/>
            <person name="Liang C."/>
            <person name="Lipzen A."/>
            <person name="Lutzoni F."/>
            <person name="Magnuson J."/>
            <person name="Mondo S."/>
            <person name="Nolan M."/>
            <person name="Ohm R."/>
            <person name="Pangilinan J."/>
            <person name="Park H.-J."/>
            <person name="Ramirez L."/>
            <person name="Alfaro M."/>
            <person name="Sun H."/>
            <person name="Tritt A."/>
            <person name="Yoshinaga Y."/>
            <person name="Zwiers L.-H."/>
            <person name="Turgeon B."/>
            <person name="Goodwin S."/>
            <person name="Spatafora J."/>
            <person name="Crous P."/>
            <person name="Grigoriev I."/>
        </authorList>
    </citation>
    <scope>NUCLEOTIDE SEQUENCE</scope>
    <source>
        <strain evidence="4">CBS 115976</strain>
    </source>
</reference>
<evidence type="ECO:0000313" key="5">
    <source>
        <dbReference type="Proteomes" id="UP000799302"/>
    </source>
</evidence>
<gene>
    <name evidence="4" type="ORF">BT63DRAFT_460061</name>
</gene>
<name>A0A6A6TXY5_9PEZI</name>
<accession>A0A6A6TXY5</accession>
<dbReference type="GO" id="GO:0006338">
    <property type="term" value="P:chromatin remodeling"/>
    <property type="evidence" value="ECO:0007669"/>
    <property type="project" value="InterPro"/>
</dbReference>
<feature type="region of interest" description="Disordered" evidence="1">
    <location>
        <begin position="638"/>
        <end position="666"/>
    </location>
</feature>
<evidence type="ECO:0000259" key="3">
    <source>
        <dbReference type="Pfam" id="PF20497"/>
    </source>
</evidence>
<dbReference type="EMBL" id="MU004242">
    <property type="protein sequence ID" value="KAF2664570.1"/>
    <property type="molecule type" value="Genomic_DNA"/>
</dbReference>
<dbReference type="InterPro" id="IPR013859">
    <property type="entry name" value="Ssr4_N"/>
</dbReference>
<dbReference type="Proteomes" id="UP000799302">
    <property type="component" value="Unassembled WGS sequence"/>
</dbReference>
<dbReference type="InterPro" id="IPR046464">
    <property type="entry name" value="SWI-SNF_Ssr4_C"/>
</dbReference>
<dbReference type="OrthoDB" id="5321006at2759"/>